<dbReference type="Proteomes" id="UP000282892">
    <property type="component" value="Chromosome"/>
</dbReference>
<keyword evidence="2" id="KW-1185">Reference proteome</keyword>
<evidence type="ECO:0008006" key="3">
    <source>
        <dbReference type="Google" id="ProtNLM"/>
    </source>
</evidence>
<accession>A0A3Q9QT33</accession>
<dbReference type="RefSeq" id="WP_127487320.1">
    <property type="nucleotide sequence ID" value="NZ_CP022572.1"/>
</dbReference>
<reference evidence="1 2" key="1">
    <citation type="submission" date="2017-07" db="EMBL/GenBank/DDBJ databases">
        <title>The complete genome sequence of Bacillus mesonae strain H20-5, an efficient strain improving plant abiotic stress resistance.</title>
        <authorList>
            <person name="Kim S.Y."/>
            <person name="Song H."/>
            <person name="Sang M.K."/>
            <person name="Weon H.-Y."/>
            <person name="Song J."/>
        </authorList>
    </citation>
    <scope>NUCLEOTIDE SEQUENCE [LARGE SCALE GENOMIC DNA]</scope>
    <source>
        <strain evidence="1 2">H20-5</strain>
    </source>
</reference>
<evidence type="ECO:0000313" key="2">
    <source>
        <dbReference type="Proteomes" id="UP000282892"/>
    </source>
</evidence>
<name>A0A3Q9QT33_9BACI</name>
<organism evidence="1 2">
    <name type="scientific">Neobacillus mesonae</name>
    <dbReference type="NCBI Taxonomy" id="1193713"/>
    <lineage>
        <taxon>Bacteria</taxon>
        <taxon>Bacillati</taxon>
        <taxon>Bacillota</taxon>
        <taxon>Bacilli</taxon>
        <taxon>Bacillales</taxon>
        <taxon>Bacillaceae</taxon>
        <taxon>Neobacillus</taxon>
    </lineage>
</organism>
<dbReference type="AlphaFoldDB" id="A0A3Q9QT33"/>
<dbReference type="KEGG" id="nmk:CHR53_15570"/>
<dbReference type="OrthoDB" id="2988509at2"/>
<sequence>MTLSKYINLDALRIKLDEYDSKLVPYYKDNTVLFSKGDKIDLNRHEEQTFSKLAARIYKTRNSIVHSKDGEKSKFIPFTDDKFLINEIPLMRFIAEDIIIENSTII</sequence>
<dbReference type="EMBL" id="CP022572">
    <property type="protein sequence ID" value="AZU62571.1"/>
    <property type="molecule type" value="Genomic_DNA"/>
</dbReference>
<gene>
    <name evidence="1" type="ORF">CHR53_15570</name>
</gene>
<evidence type="ECO:0000313" key="1">
    <source>
        <dbReference type="EMBL" id="AZU62571.1"/>
    </source>
</evidence>
<protein>
    <recommendedName>
        <fullName evidence="3">Apea-like HEPN domain-containing protein</fullName>
    </recommendedName>
</protein>
<proteinExistence type="predicted"/>